<proteinExistence type="predicted"/>
<reference evidence="1" key="1">
    <citation type="submission" date="2022-07" db="EMBL/GenBank/DDBJ databases">
        <title>Fungi with potential for degradation of polypropylene.</title>
        <authorList>
            <person name="Gostincar C."/>
        </authorList>
    </citation>
    <scope>NUCLEOTIDE SEQUENCE</scope>
    <source>
        <strain evidence="1">EXF-13287</strain>
    </source>
</reference>
<keyword evidence="2" id="KW-1185">Reference proteome</keyword>
<dbReference type="AlphaFoldDB" id="A0AA38VP79"/>
<evidence type="ECO:0000313" key="1">
    <source>
        <dbReference type="EMBL" id="KAJ9143637.1"/>
    </source>
</evidence>
<comment type="caution">
    <text evidence="1">The sequence shown here is derived from an EMBL/GenBank/DDBJ whole genome shotgun (WGS) entry which is preliminary data.</text>
</comment>
<protein>
    <submittedName>
        <fullName evidence="1">Uncharacterized protein</fullName>
    </submittedName>
</protein>
<dbReference type="EMBL" id="JANBVN010000109">
    <property type="protein sequence ID" value="KAJ9143637.1"/>
    <property type="molecule type" value="Genomic_DNA"/>
</dbReference>
<name>A0AA38VP79_9PEZI</name>
<gene>
    <name evidence="1" type="ORF">NKR19_g6767</name>
</gene>
<sequence length="167" mass="17792">MSGFAKLIPAFTVQIHVDQGTEIGTLSTGPSLVQLPFVPNSGSFKSEPDYPIKVDAVFVHGADYIKVDKDGKYARLEVQSILKAAQGALRYNYSGTVDLTGPGGKVLRAEADAATTDFGGIYGQPIFETGAEAFKALEGKTFVQSGRFIVEAGKPVVVEYKISEVTI</sequence>
<accession>A0AA38VP79</accession>
<dbReference type="Proteomes" id="UP001174691">
    <property type="component" value="Unassembled WGS sequence"/>
</dbReference>
<organism evidence="1 2">
    <name type="scientific">Coniochaeta hoffmannii</name>
    <dbReference type="NCBI Taxonomy" id="91930"/>
    <lineage>
        <taxon>Eukaryota</taxon>
        <taxon>Fungi</taxon>
        <taxon>Dikarya</taxon>
        <taxon>Ascomycota</taxon>
        <taxon>Pezizomycotina</taxon>
        <taxon>Sordariomycetes</taxon>
        <taxon>Sordariomycetidae</taxon>
        <taxon>Coniochaetales</taxon>
        <taxon>Coniochaetaceae</taxon>
        <taxon>Coniochaeta</taxon>
    </lineage>
</organism>
<evidence type="ECO:0000313" key="2">
    <source>
        <dbReference type="Proteomes" id="UP001174691"/>
    </source>
</evidence>
<dbReference type="Pfam" id="PF11578">
    <property type="entry name" value="DUF3237"/>
    <property type="match status" value="1"/>
</dbReference>
<dbReference type="Gene3D" id="2.40.160.20">
    <property type="match status" value="1"/>
</dbReference>